<dbReference type="HOGENOM" id="CLU_1133711_0_0_1"/>
<proteinExistence type="predicted"/>
<dbReference type="OrthoDB" id="2804090at2759"/>
<name>A0A0C9VF69_9AGAM</name>
<organism evidence="1 2">
    <name type="scientific">Hydnomerulius pinastri MD-312</name>
    <dbReference type="NCBI Taxonomy" id="994086"/>
    <lineage>
        <taxon>Eukaryota</taxon>
        <taxon>Fungi</taxon>
        <taxon>Dikarya</taxon>
        <taxon>Basidiomycota</taxon>
        <taxon>Agaricomycotina</taxon>
        <taxon>Agaricomycetes</taxon>
        <taxon>Agaricomycetidae</taxon>
        <taxon>Boletales</taxon>
        <taxon>Boletales incertae sedis</taxon>
        <taxon>Leucogyrophana</taxon>
    </lineage>
</organism>
<evidence type="ECO:0000313" key="2">
    <source>
        <dbReference type="Proteomes" id="UP000053820"/>
    </source>
</evidence>
<sequence length="245" mass="27336">MAMVMGGDQNQNGNVLSRAMHETASISQTSSPGGSLAAIHLPNTTTPRLIVVAIAIRSTSGVCHSLELQPAQHHELGIAIAIRSTLKLIRCLLFTRIKVAAYLRLHQKDFEFLYIPRGLRVLESFTSPILLDHTIRDSPSPLASSGLTFKSNFKLNWSLIHTRFLSHTHLSMSSSAQSTGPLYYVRSGGVFFVHDACLLYHQPPTVFTMPNTYDIPQLFHWEDEDIQAPADGRFGYVDLHQWPQM</sequence>
<evidence type="ECO:0000313" key="1">
    <source>
        <dbReference type="EMBL" id="KIJ64154.1"/>
    </source>
</evidence>
<protein>
    <submittedName>
        <fullName evidence="1">Uncharacterized protein</fullName>
    </submittedName>
</protein>
<reference evidence="1 2" key="1">
    <citation type="submission" date="2014-04" db="EMBL/GenBank/DDBJ databases">
        <title>Evolutionary Origins and Diversification of the Mycorrhizal Mutualists.</title>
        <authorList>
            <consortium name="DOE Joint Genome Institute"/>
            <consortium name="Mycorrhizal Genomics Consortium"/>
            <person name="Kohler A."/>
            <person name="Kuo A."/>
            <person name="Nagy L.G."/>
            <person name="Floudas D."/>
            <person name="Copeland A."/>
            <person name="Barry K.W."/>
            <person name="Cichocki N."/>
            <person name="Veneault-Fourrey C."/>
            <person name="LaButti K."/>
            <person name="Lindquist E.A."/>
            <person name="Lipzen A."/>
            <person name="Lundell T."/>
            <person name="Morin E."/>
            <person name="Murat C."/>
            <person name="Riley R."/>
            <person name="Ohm R."/>
            <person name="Sun H."/>
            <person name="Tunlid A."/>
            <person name="Henrissat B."/>
            <person name="Grigoriev I.V."/>
            <person name="Hibbett D.S."/>
            <person name="Martin F."/>
        </authorList>
    </citation>
    <scope>NUCLEOTIDE SEQUENCE [LARGE SCALE GENOMIC DNA]</scope>
    <source>
        <strain evidence="1 2">MD-312</strain>
    </source>
</reference>
<accession>A0A0C9VF69</accession>
<dbReference type="AlphaFoldDB" id="A0A0C9VF69"/>
<dbReference type="Proteomes" id="UP000053820">
    <property type="component" value="Unassembled WGS sequence"/>
</dbReference>
<keyword evidence="2" id="KW-1185">Reference proteome</keyword>
<dbReference type="EMBL" id="KN839848">
    <property type="protein sequence ID" value="KIJ64154.1"/>
    <property type="molecule type" value="Genomic_DNA"/>
</dbReference>
<gene>
    <name evidence="1" type="ORF">HYDPIDRAFT_29044</name>
</gene>